<name>A0A217EE27_9GAMM</name>
<organism evidence="4 5">
    <name type="scientific">Acinetobacter apis</name>
    <dbReference type="NCBI Taxonomy" id="1229165"/>
    <lineage>
        <taxon>Bacteria</taxon>
        <taxon>Pseudomonadati</taxon>
        <taxon>Pseudomonadota</taxon>
        <taxon>Gammaproteobacteria</taxon>
        <taxon>Moraxellales</taxon>
        <taxon>Moraxellaceae</taxon>
        <taxon>Acinetobacter</taxon>
    </lineage>
</organism>
<evidence type="ECO:0000313" key="4">
    <source>
        <dbReference type="EMBL" id="SNQ28644.1"/>
    </source>
</evidence>
<dbReference type="InterPro" id="IPR009057">
    <property type="entry name" value="Homeodomain-like_sf"/>
</dbReference>
<feature type="domain" description="HTH tetR-type" evidence="3">
    <location>
        <begin position="7"/>
        <end position="67"/>
    </location>
</feature>
<sequence length="197" mass="23034">MSYLSKAERRNMILHVAKTFVLQNGLQAMTVRRIAEEANISVGQVHHHFKSASHLKAEAFIVLMEELNIHAQALDEHDWYQKIEILLGCHNIQQTQPYLKLWSEAEVLLSKDAEIKRAYNFTMQDWHATVFNMITLGLEQEMYRIHANTTAKDIAWRLIAMVCGFEGMFKLELADLDTLSFDRHIRYMIETELFRPI</sequence>
<evidence type="ECO:0000259" key="3">
    <source>
        <dbReference type="PROSITE" id="PS50977"/>
    </source>
</evidence>
<evidence type="ECO:0000256" key="2">
    <source>
        <dbReference type="PROSITE-ProRule" id="PRU00335"/>
    </source>
</evidence>
<accession>A0A217EE27</accession>
<keyword evidence="5" id="KW-1185">Reference proteome</keyword>
<dbReference type="EMBL" id="FZLN01000001">
    <property type="protein sequence ID" value="SNQ28644.1"/>
    <property type="molecule type" value="Genomic_DNA"/>
</dbReference>
<dbReference type="SUPFAM" id="SSF46689">
    <property type="entry name" value="Homeodomain-like"/>
    <property type="match status" value="1"/>
</dbReference>
<protein>
    <submittedName>
        <fullName evidence="4">Transcriptional regulator, TetR family</fullName>
    </submittedName>
</protein>
<feature type="DNA-binding region" description="H-T-H motif" evidence="2">
    <location>
        <begin position="30"/>
        <end position="49"/>
    </location>
</feature>
<dbReference type="InterPro" id="IPR036271">
    <property type="entry name" value="Tet_transcr_reg_TetR-rel_C_sf"/>
</dbReference>
<keyword evidence="1 2" id="KW-0238">DNA-binding</keyword>
<proteinExistence type="predicted"/>
<dbReference type="OrthoDB" id="9816296at2"/>
<dbReference type="Gene3D" id="1.10.357.10">
    <property type="entry name" value="Tetracycline Repressor, domain 2"/>
    <property type="match status" value="1"/>
</dbReference>
<dbReference type="PROSITE" id="PS50977">
    <property type="entry name" value="HTH_TETR_2"/>
    <property type="match status" value="1"/>
</dbReference>
<dbReference type="InterPro" id="IPR001647">
    <property type="entry name" value="HTH_TetR"/>
</dbReference>
<dbReference type="NCBIfam" id="NF011572">
    <property type="entry name" value="PRK14996.1"/>
    <property type="match status" value="1"/>
</dbReference>
<dbReference type="Proteomes" id="UP000243463">
    <property type="component" value="Unassembled WGS sequence"/>
</dbReference>
<dbReference type="GO" id="GO:0000976">
    <property type="term" value="F:transcription cis-regulatory region binding"/>
    <property type="evidence" value="ECO:0007669"/>
    <property type="project" value="TreeGrafter"/>
</dbReference>
<dbReference type="InterPro" id="IPR050109">
    <property type="entry name" value="HTH-type_TetR-like_transc_reg"/>
</dbReference>
<dbReference type="GO" id="GO:0003700">
    <property type="term" value="F:DNA-binding transcription factor activity"/>
    <property type="evidence" value="ECO:0007669"/>
    <property type="project" value="TreeGrafter"/>
</dbReference>
<dbReference type="PANTHER" id="PTHR30055">
    <property type="entry name" value="HTH-TYPE TRANSCRIPTIONAL REGULATOR RUTR"/>
    <property type="match status" value="1"/>
</dbReference>
<dbReference type="RefSeq" id="WP_088822679.1">
    <property type="nucleotide sequence ID" value="NZ_FZLN01000001.1"/>
</dbReference>
<gene>
    <name evidence="4" type="ORF">SAMN05444584_0568</name>
</gene>
<evidence type="ECO:0000256" key="1">
    <source>
        <dbReference type="ARBA" id="ARBA00023125"/>
    </source>
</evidence>
<reference evidence="5" key="1">
    <citation type="submission" date="2017-06" db="EMBL/GenBank/DDBJ databases">
        <authorList>
            <person name="Varghese N."/>
            <person name="Submissions S."/>
        </authorList>
    </citation>
    <scope>NUCLEOTIDE SEQUENCE [LARGE SCALE GENOMIC DNA]</scope>
    <source>
        <strain evidence="5">ANC 5114</strain>
    </source>
</reference>
<dbReference type="Pfam" id="PF00440">
    <property type="entry name" value="TetR_N"/>
    <property type="match status" value="1"/>
</dbReference>
<dbReference type="SUPFAM" id="SSF48498">
    <property type="entry name" value="Tetracyclin repressor-like, C-terminal domain"/>
    <property type="match status" value="1"/>
</dbReference>
<evidence type="ECO:0000313" key="5">
    <source>
        <dbReference type="Proteomes" id="UP000243463"/>
    </source>
</evidence>
<dbReference type="PANTHER" id="PTHR30055:SF223">
    <property type="entry name" value="HTH-TYPE TRANSCRIPTIONAL REGULATOR UIDR"/>
    <property type="match status" value="1"/>
</dbReference>
<dbReference type="AlphaFoldDB" id="A0A217EE27"/>